<comment type="subcellular location">
    <subcellularLocation>
        <location evidence="1">Membrane</location>
        <topology evidence="1">Multi-pass membrane protein</topology>
    </subcellularLocation>
</comment>
<feature type="transmembrane region" description="Helical" evidence="8">
    <location>
        <begin position="73"/>
        <end position="94"/>
    </location>
</feature>
<evidence type="ECO:0000256" key="5">
    <source>
        <dbReference type="ARBA" id="ARBA00023043"/>
    </source>
</evidence>
<dbReference type="GO" id="GO:0005886">
    <property type="term" value="C:plasma membrane"/>
    <property type="evidence" value="ECO:0007669"/>
    <property type="project" value="TreeGrafter"/>
</dbReference>
<keyword evidence="3" id="KW-0677">Repeat</keyword>
<dbReference type="Proteomes" id="UP000813462">
    <property type="component" value="Unassembled WGS sequence"/>
</dbReference>
<reference evidence="10" key="1">
    <citation type="journal article" date="2021" name="Front. Plant Sci.">
        <title>Chromosome-Scale Genome Assembly for Chinese Sour Jujube and Insights Into Its Genome Evolution and Domestication Signature.</title>
        <authorList>
            <person name="Shen L.-Y."/>
            <person name="Luo H."/>
            <person name="Wang X.-L."/>
            <person name="Wang X.-M."/>
            <person name="Qiu X.-J."/>
            <person name="Liu H."/>
            <person name="Zhou S.-S."/>
            <person name="Jia K.-H."/>
            <person name="Nie S."/>
            <person name="Bao Y.-T."/>
            <person name="Zhang R.-G."/>
            <person name="Yun Q.-Z."/>
            <person name="Chai Y.-H."/>
            <person name="Lu J.-Y."/>
            <person name="Li Y."/>
            <person name="Zhao S.-W."/>
            <person name="Mao J.-F."/>
            <person name="Jia S.-G."/>
            <person name="Mao Y.-M."/>
        </authorList>
    </citation>
    <scope>NUCLEOTIDE SEQUENCE</scope>
    <source>
        <strain evidence="10">AT0</strain>
        <tissue evidence="10">Leaf</tissue>
    </source>
</reference>
<evidence type="ECO:0000256" key="3">
    <source>
        <dbReference type="ARBA" id="ARBA00022737"/>
    </source>
</evidence>
<sequence>MVNYLKFKRGRDSPSDAQTALLVIAVLVTTATFQAGLNPSGGVWQDRESNEGPRNPSHEAGRSIVGSYHPATYLLFMVFKSIGFSVSIYMITVLISNFPLLWEFRASVLALYFTYNVAITSMAPNSLKVFLTAFSSALPSLSPLIAKLVSKLIMASRGFLTHLKHRSTC</sequence>
<evidence type="ECO:0000256" key="6">
    <source>
        <dbReference type="ARBA" id="ARBA00023136"/>
    </source>
</evidence>
<dbReference type="EMBL" id="JAEACU010000003">
    <property type="protein sequence ID" value="KAH7537767.1"/>
    <property type="molecule type" value="Genomic_DNA"/>
</dbReference>
<gene>
    <name evidence="10" type="ORF">FEM48_Zijuj03G0127800</name>
</gene>
<keyword evidence="6 8" id="KW-0472">Membrane</keyword>
<organism evidence="10 11">
    <name type="scientific">Ziziphus jujuba var. spinosa</name>
    <dbReference type="NCBI Taxonomy" id="714518"/>
    <lineage>
        <taxon>Eukaryota</taxon>
        <taxon>Viridiplantae</taxon>
        <taxon>Streptophyta</taxon>
        <taxon>Embryophyta</taxon>
        <taxon>Tracheophyta</taxon>
        <taxon>Spermatophyta</taxon>
        <taxon>Magnoliopsida</taxon>
        <taxon>eudicotyledons</taxon>
        <taxon>Gunneridae</taxon>
        <taxon>Pentapetalae</taxon>
        <taxon>rosids</taxon>
        <taxon>fabids</taxon>
        <taxon>Rosales</taxon>
        <taxon>Rhamnaceae</taxon>
        <taxon>Paliureae</taxon>
        <taxon>Ziziphus</taxon>
    </lineage>
</organism>
<evidence type="ECO:0000256" key="7">
    <source>
        <dbReference type="SAM" id="MobiDB-lite"/>
    </source>
</evidence>
<evidence type="ECO:0000256" key="8">
    <source>
        <dbReference type="SAM" id="Phobius"/>
    </source>
</evidence>
<evidence type="ECO:0000256" key="1">
    <source>
        <dbReference type="ARBA" id="ARBA00004141"/>
    </source>
</evidence>
<dbReference type="PANTHER" id="PTHR24186:SF56">
    <property type="entry name" value="PGG DOMAIN-CONTAINING PROTEIN"/>
    <property type="match status" value="1"/>
</dbReference>
<keyword evidence="2 8" id="KW-0812">Transmembrane</keyword>
<dbReference type="AlphaFoldDB" id="A0A978VQE2"/>
<dbReference type="PANTHER" id="PTHR24186">
    <property type="entry name" value="PROTEIN PHOSPHATASE 1 REGULATORY SUBUNIT"/>
    <property type="match status" value="1"/>
</dbReference>
<evidence type="ECO:0000313" key="10">
    <source>
        <dbReference type="EMBL" id="KAH7537767.1"/>
    </source>
</evidence>
<keyword evidence="4 8" id="KW-1133">Transmembrane helix</keyword>
<feature type="transmembrane region" description="Helical" evidence="8">
    <location>
        <begin position="20"/>
        <end position="37"/>
    </location>
</feature>
<proteinExistence type="predicted"/>
<evidence type="ECO:0000313" key="11">
    <source>
        <dbReference type="Proteomes" id="UP000813462"/>
    </source>
</evidence>
<feature type="transmembrane region" description="Helical" evidence="8">
    <location>
        <begin position="129"/>
        <end position="149"/>
    </location>
</feature>
<evidence type="ECO:0000259" key="9">
    <source>
        <dbReference type="Pfam" id="PF13962"/>
    </source>
</evidence>
<evidence type="ECO:0000256" key="2">
    <source>
        <dbReference type="ARBA" id="ARBA00022692"/>
    </source>
</evidence>
<protein>
    <recommendedName>
        <fullName evidence="9">PGG domain-containing protein</fullName>
    </recommendedName>
</protein>
<feature type="region of interest" description="Disordered" evidence="7">
    <location>
        <begin position="39"/>
        <end position="61"/>
    </location>
</feature>
<accession>A0A978VQE2</accession>
<feature type="transmembrane region" description="Helical" evidence="8">
    <location>
        <begin position="106"/>
        <end position="123"/>
    </location>
</feature>
<comment type="caution">
    <text evidence="10">The sequence shown here is derived from an EMBL/GenBank/DDBJ whole genome shotgun (WGS) entry which is preliminary data.</text>
</comment>
<keyword evidence="5" id="KW-0040">ANK repeat</keyword>
<evidence type="ECO:0000256" key="4">
    <source>
        <dbReference type="ARBA" id="ARBA00022989"/>
    </source>
</evidence>
<dbReference type="InterPro" id="IPR026961">
    <property type="entry name" value="PGG_dom"/>
</dbReference>
<name>A0A978VQE2_ZIZJJ</name>
<feature type="domain" description="PGG" evidence="9">
    <location>
        <begin position="16"/>
        <end position="122"/>
    </location>
</feature>
<feature type="compositionally biased region" description="Basic and acidic residues" evidence="7">
    <location>
        <begin position="45"/>
        <end position="61"/>
    </location>
</feature>
<dbReference type="Pfam" id="PF13962">
    <property type="entry name" value="PGG"/>
    <property type="match status" value="1"/>
</dbReference>